<organism evidence="1 2">
    <name type="scientific">Rhizophagus irregularis</name>
    <dbReference type="NCBI Taxonomy" id="588596"/>
    <lineage>
        <taxon>Eukaryota</taxon>
        <taxon>Fungi</taxon>
        <taxon>Fungi incertae sedis</taxon>
        <taxon>Mucoromycota</taxon>
        <taxon>Glomeromycotina</taxon>
        <taxon>Glomeromycetes</taxon>
        <taxon>Glomerales</taxon>
        <taxon>Glomeraceae</taxon>
        <taxon>Rhizophagus</taxon>
    </lineage>
</organism>
<proteinExistence type="predicted"/>
<sequence length="114" mass="13416">MGIYVPSHIVEKSQQHRINRLKLEAEATYHGMTPKHYNAHVNNIASLTHASESFHSYIPNYLKNNLRTQRTMKYPTHTFAIVSDDTAAIEYQPNKHDDVHNKNHYFSFQNYKMK</sequence>
<accession>A0A916E0B8</accession>
<dbReference type="EMBL" id="CAGKOT010000006">
    <property type="protein sequence ID" value="CAB5347118.1"/>
    <property type="molecule type" value="Genomic_DNA"/>
</dbReference>
<evidence type="ECO:0000313" key="2">
    <source>
        <dbReference type="Proteomes" id="UP000684084"/>
    </source>
</evidence>
<gene>
    <name evidence="1" type="ORF">CHRIB12_LOCUS4340</name>
</gene>
<dbReference type="Proteomes" id="UP000684084">
    <property type="component" value="Unassembled WGS sequence"/>
</dbReference>
<evidence type="ECO:0000313" key="1">
    <source>
        <dbReference type="EMBL" id="CAB5347118.1"/>
    </source>
</evidence>
<dbReference type="OrthoDB" id="2336404at2759"/>
<protein>
    <submittedName>
        <fullName evidence="1">Uncharacterized protein</fullName>
    </submittedName>
</protein>
<name>A0A916E0B8_9GLOM</name>
<dbReference type="AlphaFoldDB" id="A0A916E0B8"/>
<reference evidence="1" key="1">
    <citation type="submission" date="2020-05" db="EMBL/GenBank/DDBJ databases">
        <authorList>
            <person name="Rincon C."/>
            <person name="Sanders R I."/>
            <person name="Robbins C."/>
            <person name="Chaturvedi A."/>
        </authorList>
    </citation>
    <scope>NUCLEOTIDE SEQUENCE</scope>
    <source>
        <strain evidence="1">CHB12</strain>
    </source>
</reference>
<comment type="caution">
    <text evidence="1">The sequence shown here is derived from an EMBL/GenBank/DDBJ whole genome shotgun (WGS) entry which is preliminary data.</text>
</comment>